<evidence type="ECO:0000256" key="1">
    <source>
        <dbReference type="SAM" id="Phobius"/>
    </source>
</evidence>
<sequence>MPINPQLTPQSESLRRLMTIALFGAGVVCTAGAAAMVLIIWLGGWTSDTQAQRLEILGWALLGMLAGVLAVIISFAIGGPVGRLKGGIGLASFEASAAGDGAPVAQVTTTTTVAQPAPPVSEAD</sequence>
<dbReference type="AlphaFoldDB" id="A0A7W9AT24"/>
<evidence type="ECO:0000313" key="3">
    <source>
        <dbReference type="Proteomes" id="UP000557739"/>
    </source>
</evidence>
<keyword evidence="2" id="KW-0808">Transferase</keyword>
<keyword evidence="3" id="KW-1185">Reference proteome</keyword>
<dbReference type="GO" id="GO:0016740">
    <property type="term" value="F:transferase activity"/>
    <property type="evidence" value="ECO:0007669"/>
    <property type="project" value="UniProtKB-KW"/>
</dbReference>
<dbReference type="EMBL" id="JACIJJ010000007">
    <property type="protein sequence ID" value="MBB5700031.1"/>
    <property type="molecule type" value="Genomic_DNA"/>
</dbReference>
<keyword evidence="1" id="KW-0472">Membrane</keyword>
<feature type="transmembrane region" description="Helical" evidence="1">
    <location>
        <begin position="56"/>
        <end position="77"/>
    </location>
</feature>
<keyword evidence="1" id="KW-0812">Transmembrane</keyword>
<name>A0A7W9AT24_9SPHN</name>
<feature type="transmembrane region" description="Helical" evidence="1">
    <location>
        <begin position="20"/>
        <end position="44"/>
    </location>
</feature>
<evidence type="ECO:0000313" key="2">
    <source>
        <dbReference type="EMBL" id="MBB5700031.1"/>
    </source>
</evidence>
<organism evidence="2 3">
    <name type="scientific">Sphingomonas yantingensis</name>
    <dbReference type="NCBI Taxonomy" id="1241761"/>
    <lineage>
        <taxon>Bacteria</taxon>
        <taxon>Pseudomonadati</taxon>
        <taxon>Pseudomonadota</taxon>
        <taxon>Alphaproteobacteria</taxon>
        <taxon>Sphingomonadales</taxon>
        <taxon>Sphingomonadaceae</taxon>
        <taxon>Sphingomonas</taxon>
    </lineage>
</organism>
<accession>A0A7W9AT24</accession>
<dbReference type="Proteomes" id="UP000557739">
    <property type="component" value="Unassembled WGS sequence"/>
</dbReference>
<gene>
    <name evidence="2" type="ORF">FHR19_003411</name>
</gene>
<proteinExistence type="predicted"/>
<reference evidence="2 3" key="1">
    <citation type="submission" date="2020-08" db="EMBL/GenBank/DDBJ databases">
        <title>Genomic Encyclopedia of Type Strains, Phase IV (KMG-IV): sequencing the most valuable type-strain genomes for metagenomic binning, comparative biology and taxonomic classification.</title>
        <authorList>
            <person name="Goeker M."/>
        </authorList>
    </citation>
    <scope>NUCLEOTIDE SEQUENCE [LARGE SCALE GENOMIC DNA]</scope>
    <source>
        <strain evidence="2 3">DSM 27244</strain>
    </source>
</reference>
<comment type="caution">
    <text evidence="2">The sequence shown here is derived from an EMBL/GenBank/DDBJ whole genome shotgun (WGS) entry which is preliminary data.</text>
</comment>
<dbReference type="RefSeq" id="WP_184030938.1">
    <property type="nucleotide sequence ID" value="NZ_JACIJJ010000007.1"/>
</dbReference>
<protein>
    <submittedName>
        <fullName evidence="2">Fructose-specific phosphotransferase system IIC component</fullName>
    </submittedName>
</protein>
<keyword evidence="1" id="KW-1133">Transmembrane helix</keyword>